<dbReference type="PANTHER" id="PTHR46910">
    <property type="entry name" value="TRANSCRIPTION FACTOR PDR1"/>
    <property type="match status" value="1"/>
</dbReference>
<dbReference type="GeneID" id="19968332"/>
<evidence type="ECO:0000256" key="1">
    <source>
        <dbReference type="ARBA" id="ARBA00022723"/>
    </source>
</evidence>
<dbReference type="SUPFAM" id="SSF57701">
    <property type="entry name" value="Zn2/Cys6 DNA-binding domain"/>
    <property type="match status" value="1"/>
</dbReference>
<dbReference type="InterPro" id="IPR050987">
    <property type="entry name" value="AtrR-like"/>
</dbReference>
<dbReference type="PANTHER" id="PTHR46910:SF4">
    <property type="entry name" value="ZN(2)-C6 FUNGAL-TYPE DOMAIN-CONTAINING PROTEIN"/>
    <property type="match status" value="1"/>
</dbReference>
<dbReference type="GO" id="GO:0006351">
    <property type="term" value="P:DNA-templated transcription"/>
    <property type="evidence" value="ECO:0007669"/>
    <property type="project" value="InterPro"/>
</dbReference>
<protein>
    <recommendedName>
        <fullName evidence="7">Zn(2)-C6 fungal-type domain-containing protein</fullName>
    </recommendedName>
</protein>
<dbReference type="STRING" id="1220924.W2SFY4"/>
<evidence type="ECO:0000313" key="9">
    <source>
        <dbReference type="Proteomes" id="UP000030752"/>
    </source>
</evidence>
<feature type="domain" description="Zn(2)-C6 fungal-type" evidence="7">
    <location>
        <begin position="50"/>
        <end position="80"/>
    </location>
</feature>
<dbReference type="InterPro" id="IPR001138">
    <property type="entry name" value="Zn2Cys6_DnaBD"/>
</dbReference>
<evidence type="ECO:0000256" key="4">
    <source>
        <dbReference type="ARBA" id="ARBA00023163"/>
    </source>
</evidence>
<evidence type="ECO:0000256" key="6">
    <source>
        <dbReference type="SAM" id="MobiDB-lite"/>
    </source>
</evidence>
<dbReference type="GO" id="GO:0000981">
    <property type="term" value="F:DNA-binding transcription factor activity, RNA polymerase II-specific"/>
    <property type="evidence" value="ECO:0007669"/>
    <property type="project" value="InterPro"/>
</dbReference>
<evidence type="ECO:0000313" key="8">
    <source>
        <dbReference type="EMBL" id="ETN46804.1"/>
    </source>
</evidence>
<dbReference type="PROSITE" id="PS00463">
    <property type="entry name" value="ZN2_CY6_FUNGAL_1"/>
    <property type="match status" value="1"/>
</dbReference>
<dbReference type="Pfam" id="PF00172">
    <property type="entry name" value="Zn_clus"/>
    <property type="match status" value="1"/>
</dbReference>
<keyword evidence="9" id="KW-1185">Reference proteome</keyword>
<feature type="region of interest" description="Disordered" evidence="6">
    <location>
        <begin position="647"/>
        <end position="705"/>
    </location>
</feature>
<sequence>MTDPGSNPLKRPPTADDSPLSKKVKQAEEPAQYSDAVRKKLASTSRTGQACDRCKERKMKCDTNPVACGPCQSKGLRCYTTDRVTGHARERGQTDRAEGELMYLREQLNAYQTRYGPLRSDDALARRSSSDQTALQVPSFRYVGWPAPDNIEPLCKGPVNGTKVDIMDGIIDVADFDCDVMREPSGGQQVFNASRTSIVSTVFGYQRVDDPRLPSKKEAVGLIDSFLVVMTQYFPVLHRPTFKDLVNRFYDQPSTVSIPERVQVVLALATMTQQLAVRNHDLFTEMYEKSHRLLHYALGFYRDIYHDTGLKAMQALALLVLYCRNLPKPGVTWSFSHQVLVRAIELQYHRDPDKAVGSLPPDERSVLAKELRKRVFHAVLGVCVTTGCRVGLPAPWQFQHLDVPLPLIITDGEISASGLAASRSGQCDYHPANQLSKLIPLLTELYNYVLCVRRPPAEYLKTVEALNNKIMAWRQDWDDCMRTAQPLHVNLTVATLLMDQWAAEYQLTLHHPACCTSNDPQVLDRHLEICHKAARRLLSTFHTLSKDYKGVDFTWHSTGPFAMGFGITLYYYRRRLAPVSKDQFETICNEIKGWLSLVAYADVVMKTNNHLQHIFRPRAQAIENEYRKMVIESSGLTPNSTFQAVNGTAQKSQIKAEPSPQAMSGGRTLNGPSPTTGQPSPFAPPPPTPPFNSAPGTMPGTGQWQQSMSNMHFAQNASVMHGYSTYTQAPPVQMTQSSHPHPDQQYQSIPVSLAPILNNPQAGYASYPNPSQAPTQTAGPSMADYSMMAFSPNHYYDSTGPVSWPLITMPPGQQ</sequence>
<dbReference type="AlphaFoldDB" id="W2SFY4"/>
<dbReference type="RefSeq" id="XP_008711516.1">
    <property type="nucleotide sequence ID" value="XM_008713294.1"/>
</dbReference>
<dbReference type="PROSITE" id="PS50048">
    <property type="entry name" value="ZN2_CY6_FUNGAL_2"/>
    <property type="match status" value="1"/>
</dbReference>
<dbReference type="GO" id="GO:0008270">
    <property type="term" value="F:zinc ion binding"/>
    <property type="evidence" value="ECO:0007669"/>
    <property type="project" value="InterPro"/>
</dbReference>
<dbReference type="VEuPathDB" id="FungiDB:HMPREF1541_00993"/>
<keyword evidence="2" id="KW-0805">Transcription regulation</keyword>
<keyword evidence="1" id="KW-0479">Metal-binding</keyword>
<dbReference type="GO" id="GO:0003677">
    <property type="term" value="F:DNA binding"/>
    <property type="evidence" value="ECO:0007669"/>
    <property type="project" value="UniProtKB-KW"/>
</dbReference>
<gene>
    <name evidence="8" type="ORF">HMPREF1541_00993</name>
</gene>
<keyword evidence="4" id="KW-0804">Transcription</keyword>
<reference evidence="8 9" key="1">
    <citation type="submission" date="2013-03" db="EMBL/GenBank/DDBJ databases">
        <title>The Genome Sequence of Phialophora europaea CBS 101466.</title>
        <authorList>
            <consortium name="The Broad Institute Genomics Platform"/>
            <person name="Cuomo C."/>
            <person name="de Hoog S."/>
            <person name="Gorbushina A."/>
            <person name="Walker B."/>
            <person name="Young S.K."/>
            <person name="Zeng Q."/>
            <person name="Gargeya S."/>
            <person name="Fitzgerald M."/>
            <person name="Haas B."/>
            <person name="Abouelleil A."/>
            <person name="Allen A.W."/>
            <person name="Alvarado L."/>
            <person name="Arachchi H.M."/>
            <person name="Berlin A.M."/>
            <person name="Chapman S.B."/>
            <person name="Gainer-Dewar J."/>
            <person name="Goldberg J."/>
            <person name="Griggs A."/>
            <person name="Gujja S."/>
            <person name="Hansen M."/>
            <person name="Howarth C."/>
            <person name="Imamovic A."/>
            <person name="Ireland A."/>
            <person name="Larimer J."/>
            <person name="McCowan C."/>
            <person name="Murphy C."/>
            <person name="Pearson M."/>
            <person name="Poon T.W."/>
            <person name="Priest M."/>
            <person name="Roberts A."/>
            <person name="Saif S."/>
            <person name="Shea T."/>
            <person name="Sisk P."/>
            <person name="Sykes S."/>
            <person name="Wortman J."/>
            <person name="Nusbaum C."/>
            <person name="Birren B."/>
        </authorList>
    </citation>
    <scope>NUCLEOTIDE SEQUENCE [LARGE SCALE GENOMIC DNA]</scope>
    <source>
        <strain evidence="8 9">CBS 101466</strain>
    </source>
</reference>
<dbReference type="EMBL" id="KB822711">
    <property type="protein sequence ID" value="ETN46804.1"/>
    <property type="molecule type" value="Genomic_DNA"/>
</dbReference>
<dbReference type="eggNOG" id="ENOG502RIXY">
    <property type="taxonomic scope" value="Eukaryota"/>
</dbReference>
<feature type="region of interest" description="Disordered" evidence="6">
    <location>
        <begin position="1"/>
        <end position="49"/>
    </location>
</feature>
<accession>W2SFY4</accession>
<dbReference type="Proteomes" id="UP000030752">
    <property type="component" value="Unassembled WGS sequence"/>
</dbReference>
<dbReference type="InParanoid" id="W2SFY4"/>
<evidence type="ECO:0000256" key="5">
    <source>
        <dbReference type="ARBA" id="ARBA00023242"/>
    </source>
</evidence>
<evidence type="ECO:0000256" key="3">
    <source>
        <dbReference type="ARBA" id="ARBA00023125"/>
    </source>
</evidence>
<dbReference type="Pfam" id="PF04082">
    <property type="entry name" value="Fungal_trans"/>
    <property type="match status" value="1"/>
</dbReference>
<dbReference type="OrthoDB" id="4151048at2759"/>
<name>W2SFY4_CYPE1</name>
<dbReference type="SMART" id="SM00066">
    <property type="entry name" value="GAL4"/>
    <property type="match status" value="1"/>
</dbReference>
<dbReference type="CDD" id="cd12148">
    <property type="entry name" value="fungal_TF_MHR"/>
    <property type="match status" value="1"/>
</dbReference>
<dbReference type="InterPro" id="IPR007219">
    <property type="entry name" value="XnlR_reg_dom"/>
</dbReference>
<dbReference type="InterPro" id="IPR036864">
    <property type="entry name" value="Zn2-C6_fun-type_DNA-bd_sf"/>
</dbReference>
<evidence type="ECO:0000259" key="7">
    <source>
        <dbReference type="PROSITE" id="PS50048"/>
    </source>
</evidence>
<evidence type="ECO:0000256" key="2">
    <source>
        <dbReference type="ARBA" id="ARBA00023015"/>
    </source>
</evidence>
<proteinExistence type="predicted"/>
<feature type="compositionally biased region" description="Pro residues" evidence="6">
    <location>
        <begin position="681"/>
        <end position="692"/>
    </location>
</feature>
<organism evidence="8 9">
    <name type="scientific">Cyphellophora europaea (strain CBS 101466)</name>
    <name type="common">Phialophora europaea</name>
    <dbReference type="NCBI Taxonomy" id="1220924"/>
    <lineage>
        <taxon>Eukaryota</taxon>
        <taxon>Fungi</taxon>
        <taxon>Dikarya</taxon>
        <taxon>Ascomycota</taxon>
        <taxon>Pezizomycotina</taxon>
        <taxon>Eurotiomycetes</taxon>
        <taxon>Chaetothyriomycetidae</taxon>
        <taxon>Chaetothyriales</taxon>
        <taxon>Cyphellophoraceae</taxon>
        <taxon>Cyphellophora</taxon>
    </lineage>
</organism>
<dbReference type="Gene3D" id="4.10.240.10">
    <property type="entry name" value="Zn(2)-C6 fungal-type DNA-binding domain"/>
    <property type="match status" value="1"/>
</dbReference>
<keyword evidence="3" id="KW-0238">DNA-binding</keyword>
<keyword evidence="5" id="KW-0539">Nucleus</keyword>
<dbReference type="CDD" id="cd00067">
    <property type="entry name" value="GAL4"/>
    <property type="match status" value="1"/>
</dbReference>
<dbReference type="HOGENOM" id="CLU_006173_1_1_1"/>